<evidence type="ECO:0000256" key="2">
    <source>
        <dbReference type="ARBA" id="ARBA00005125"/>
    </source>
</evidence>
<proteinExistence type="inferred from homology"/>
<keyword evidence="4 13" id="KW-0808">Transferase</keyword>
<dbReference type="GO" id="GO:0030170">
    <property type="term" value="F:pyridoxal phosphate binding"/>
    <property type="evidence" value="ECO:0007669"/>
    <property type="project" value="TreeGrafter"/>
</dbReference>
<evidence type="ECO:0000256" key="7">
    <source>
        <dbReference type="ARBA" id="ARBA00051587"/>
    </source>
</evidence>
<feature type="modified residue" description="N6-(pyridoxal phosphate)lysine" evidence="11">
    <location>
        <position position="191"/>
    </location>
</feature>
<dbReference type="CDD" id="cd00616">
    <property type="entry name" value="AHBA_syn"/>
    <property type="match status" value="1"/>
</dbReference>
<dbReference type="PANTHER" id="PTHR30244">
    <property type="entry name" value="TRANSAMINASE"/>
    <property type="match status" value="1"/>
</dbReference>
<dbReference type="RefSeq" id="WP_160859851.1">
    <property type="nucleotide sequence ID" value="NZ_WUMK01000005.1"/>
</dbReference>
<evidence type="ECO:0000313" key="14">
    <source>
        <dbReference type="Proteomes" id="UP000435802"/>
    </source>
</evidence>
<evidence type="ECO:0000256" key="3">
    <source>
        <dbReference type="ARBA" id="ARBA00022576"/>
    </source>
</evidence>
<feature type="active site" description="Proton acceptor" evidence="10">
    <location>
        <position position="191"/>
    </location>
</feature>
<organism evidence="13 14">
    <name type="scientific">Shinella kummerowiae</name>
    <dbReference type="NCBI Taxonomy" id="417745"/>
    <lineage>
        <taxon>Bacteria</taxon>
        <taxon>Pseudomonadati</taxon>
        <taxon>Pseudomonadota</taxon>
        <taxon>Alphaproteobacteria</taxon>
        <taxon>Hyphomicrobiales</taxon>
        <taxon>Rhizobiaceae</taxon>
        <taxon>Shinella</taxon>
    </lineage>
</organism>
<reference evidence="13 14" key="1">
    <citation type="submission" date="2019-12" db="EMBL/GenBank/DDBJ databases">
        <title>Shinella kummerowiae sp. nov., a symbiotic bacterium isolated from root nodules of the herbal legume Kummerowia stipulacea.</title>
        <authorList>
            <person name="Gao J."/>
        </authorList>
    </citation>
    <scope>NUCLEOTIDE SEQUENCE [LARGE SCALE GENOMIC DNA]</scope>
    <source>
        <strain evidence="13 14">CCBAU 25048</strain>
    </source>
</reference>
<evidence type="ECO:0000256" key="12">
    <source>
        <dbReference type="RuleBase" id="RU004508"/>
    </source>
</evidence>
<keyword evidence="5 11" id="KW-0663">Pyridoxal phosphate</keyword>
<dbReference type="GO" id="GO:0102933">
    <property type="term" value="F:GDP-4-dehydro-6-deoxy-D-mannose-4-aminotransferase activity"/>
    <property type="evidence" value="ECO:0007669"/>
    <property type="project" value="UniProtKB-EC"/>
</dbReference>
<comment type="catalytic activity">
    <reaction evidence="7">
        <text>GDP-alpha-D-perosamine + 2-oxoglutarate = GDP-4-dehydro-alpha-D-rhamnose + L-glutamate</text>
        <dbReference type="Rhea" id="RHEA:36779"/>
        <dbReference type="ChEBI" id="CHEBI:16810"/>
        <dbReference type="ChEBI" id="CHEBI:29985"/>
        <dbReference type="ChEBI" id="CHEBI:57964"/>
        <dbReference type="ChEBI" id="CHEBI:73996"/>
        <dbReference type="EC" id="2.6.1.102"/>
    </reaction>
</comment>
<evidence type="ECO:0000256" key="6">
    <source>
        <dbReference type="ARBA" id="ARBA00037999"/>
    </source>
</evidence>
<dbReference type="PANTHER" id="PTHR30244:SF34">
    <property type="entry name" value="DTDP-4-AMINO-4,6-DIDEOXYGALACTOSE TRANSAMINASE"/>
    <property type="match status" value="1"/>
</dbReference>
<sequence length="398" mass="43309">MSASLSPIPVAKPELDEEEADAVRRVILSGWITQGPEVAAFESAFAAYVDAPFATAVSNCTTALHLALKVVGVGRGDEVITVSHSFIATANAIRYCDATPVFVDIEADGFNIDPSRIEAAVTPRTKAILVVHQLGMPCDLAAVMAIAGPRSIPVIEDAACASGSEILLQGRWEKIGRPYGDIACFSFHPRKVITTGDGGMLTTANAEYDRKFRLWRQHSMSVADTVRHGSKSVIYETYPELGYNYRMTDLQAALGRVQLRRLPSLVARRRRLADLYGKLIAGIAPAFTAPREPSWARTNWQSYCVRIPDGGDQRAIMQALLDEGISTRRGVMNIAAEQAYAAQDTHRVAGGLERSMAAQENSIILPLFAQLSEEDVHRVVGALARVSTRMERTLETAL</sequence>
<dbReference type="InterPro" id="IPR015422">
    <property type="entry name" value="PyrdxlP-dep_Trfase_small"/>
</dbReference>
<evidence type="ECO:0000256" key="4">
    <source>
        <dbReference type="ARBA" id="ARBA00022679"/>
    </source>
</evidence>
<dbReference type="Proteomes" id="UP000435802">
    <property type="component" value="Unassembled WGS sequence"/>
</dbReference>
<evidence type="ECO:0000256" key="5">
    <source>
        <dbReference type="ARBA" id="ARBA00022898"/>
    </source>
</evidence>
<dbReference type="GO" id="GO:0000271">
    <property type="term" value="P:polysaccharide biosynthetic process"/>
    <property type="evidence" value="ECO:0007669"/>
    <property type="project" value="TreeGrafter"/>
</dbReference>
<dbReference type="PIRSF" id="PIRSF000390">
    <property type="entry name" value="PLP_StrS"/>
    <property type="match status" value="1"/>
</dbReference>
<dbReference type="SUPFAM" id="SSF53383">
    <property type="entry name" value="PLP-dependent transferases"/>
    <property type="match status" value="1"/>
</dbReference>
<name>A0A6N8SFD7_9HYPH</name>
<comment type="pathway">
    <text evidence="2">Bacterial outer membrane biogenesis; LPS O-antigen biosynthesis.</text>
</comment>
<keyword evidence="3 13" id="KW-0032">Aminotransferase</keyword>
<keyword evidence="14" id="KW-1185">Reference proteome</keyword>
<dbReference type="EMBL" id="WUMK01000005">
    <property type="protein sequence ID" value="MXN46308.1"/>
    <property type="molecule type" value="Genomic_DNA"/>
</dbReference>
<gene>
    <name evidence="13" type="ORF">GR138_14020</name>
</gene>
<dbReference type="InterPro" id="IPR015421">
    <property type="entry name" value="PyrdxlP-dep_Trfase_major"/>
</dbReference>
<dbReference type="Pfam" id="PF01041">
    <property type="entry name" value="DegT_DnrJ_EryC1"/>
    <property type="match status" value="1"/>
</dbReference>
<evidence type="ECO:0000256" key="10">
    <source>
        <dbReference type="PIRSR" id="PIRSR000390-1"/>
    </source>
</evidence>
<evidence type="ECO:0000313" key="13">
    <source>
        <dbReference type="EMBL" id="MXN46308.1"/>
    </source>
</evidence>
<evidence type="ECO:0000256" key="8">
    <source>
        <dbReference type="ARBA" id="ARBA00066317"/>
    </source>
</evidence>
<comment type="caution">
    <text evidence="13">The sequence shown here is derived from an EMBL/GenBank/DDBJ whole genome shotgun (WGS) entry which is preliminary data.</text>
</comment>
<comment type="similarity">
    <text evidence="6 12">Belongs to the DegT/DnrJ/EryC1 family.</text>
</comment>
<dbReference type="InterPro" id="IPR000653">
    <property type="entry name" value="DegT/StrS_aminotransferase"/>
</dbReference>
<dbReference type="Gene3D" id="3.40.640.10">
    <property type="entry name" value="Type I PLP-dependent aspartate aminotransferase-like (Major domain)"/>
    <property type="match status" value="1"/>
</dbReference>
<evidence type="ECO:0000256" key="9">
    <source>
        <dbReference type="ARBA" id="ARBA00074221"/>
    </source>
</evidence>
<dbReference type="FunFam" id="3.40.640.10:FF:000090">
    <property type="entry name" value="Pyridoxal phosphate-dependent aminotransferase"/>
    <property type="match status" value="1"/>
</dbReference>
<dbReference type="AlphaFoldDB" id="A0A6N8SFD7"/>
<dbReference type="Gene3D" id="3.90.1150.10">
    <property type="entry name" value="Aspartate Aminotransferase, domain 1"/>
    <property type="match status" value="1"/>
</dbReference>
<dbReference type="EC" id="2.6.1.102" evidence="8"/>
<comment type="cofactor">
    <cofactor evidence="1">
        <name>pyridoxal 5'-phosphate</name>
        <dbReference type="ChEBI" id="CHEBI:597326"/>
    </cofactor>
</comment>
<dbReference type="OrthoDB" id="9768668at2"/>
<dbReference type="InterPro" id="IPR015424">
    <property type="entry name" value="PyrdxlP-dep_Trfase"/>
</dbReference>
<evidence type="ECO:0000256" key="11">
    <source>
        <dbReference type="PIRSR" id="PIRSR000390-2"/>
    </source>
</evidence>
<accession>A0A6N8SFD7</accession>
<protein>
    <recommendedName>
        <fullName evidence="9">GDP-perosamine synthase</fullName>
        <ecNumber evidence="8">2.6.1.102</ecNumber>
    </recommendedName>
</protein>
<evidence type="ECO:0000256" key="1">
    <source>
        <dbReference type="ARBA" id="ARBA00001933"/>
    </source>
</evidence>